<feature type="compositionally biased region" description="Acidic residues" evidence="2">
    <location>
        <begin position="105"/>
        <end position="120"/>
    </location>
</feature>
<dbReference type="Pfam" id="PF04504">
    <property type="entry name" value="GeBP-like_DBD"/>
    <property type="match status" value="1"/>
</dbReference>
<proteinExistence type="inferred from homology"/>
<comment type="similarity">
    <text evidence="1">Belongs to the GeBP family.</text>
</comment>
<evidence type="ECO:0000256" key="1">
    <source>
        <dbReference type="ARBA" id="ARBA00010820"/>
    </source>
</evidence>
<feature type="region of interest" description="Disordered" evidence="2">
    <location>
        <begin position="1"/>
        <end position="214"/>
    </location>
</feature>
<feature type="compositionally biased region" description="Basic and acidic residues" evidence="2">
    <location>
        <begin position="285"/>
        <end position="299"/>
    </location>
</feature>
<dbReference type="Pfam" id="PF22757">
    <property type="entry name" value="GeBP-like_C"/>
    <property type="match status" value="1"/>
</dbReference>
<evidence type="ECO:0000259" key="3">
    <source>
        <dbReference type="Pfam" id="PF04504"/>
    </source>
</evidence>
<comment type="caution">
    <text evidence="5">The sequence shown here is derived from an EMBL/GenBank/DDBJ whole genome shotgun (WGS) entry which is preliminary data.</text>
</comment>
<protein>
    <submittedName>
        <fullName evidence="5">Uncharacterized protein</fullName>
    </submittedName>
</protein>
<dbReference type="PANTHER" id="PTHR31662:SF33">
    <property type="entry name" value="DNA-BINDING STOREKEEPER PROTEIN TRANSCRIPTIONAL REGULATOR-LIKE PROTEIN"/>
    <property type="match status" value="1"/>
</dbReference>
<gene>
    <name evidence="5" type="ORF">ACJRO7_017525</name>
</gene>
<dbReference type="InterPro" id="IPR053932">
    <property type="entry name" value="GeBP-like_DBD"/>
</dbReference>
<feature type="domain" description="Glabrous enhancer-binding protein-like DBD" evidence="3">
    <location>
        <begin position="218"/>
        <end position="312"/>
    </location>
</feature>
<dbReference type="InterPro" id="IPR007592">
    <property type="entry name" value="GEBP"/>
</dbReference>
<feature type="compositionally biased region" description="Low complexity" evidence="2">
    <location>
        <begin position="86"/>
        <end position="104"/>
    </location>
</feature>
<evidence type="ECO:0000313" key="5">
    <source>
        <dbReference type="EMBL" id="KAL3742059.1"/>
    </source>
</evidence>
<dbReference type="GO" id="GO:0010468">
    <property type="term" value="P:regulation of gene expression"/>
    <property type="evidence" value="ECO:0007669"/>
    <property type="project" value="UniProtKB-ARBA"/>
</dbReference>
<feature type="compositionally biased region" description="Low complexity" evidence="2">
    <location>
        <begin position="330"/>
        <end position="346"/>
    </location>
</feature>
<dbReference type="EMBL" id="JBJKBG010000004">
    <property type="protein sequence ID" value="KAL3742059.1"/>
    <property type="molecule type" value="Genomic_DNA"/>
</dbReference>
<dbReference type="InterPro" id="IPR053933">
    <property type="entry name" value="GeBP-like_C"/>
</dbReference>
<name>A0ABD3KSC8_EUCGL</name>
<feature type="compositionally biased region" description="Basic and acidic residues" evidence="2">
    <location>
        <begin position="169"/>
        <end position="193"/>
    </location>
</feature>
<feature type="compositionally biased region" description="Pro residues" evidence="2">
    <location>
        <begin position="67"/>
        <end position="85"/>
    </location>
</feature>
<evidence type="ECO:0000256" key="2">
    <source>
        <dbReference type="SAM" id="MobiDB-lite"/>
    </source>
</evidence>
<feature type="domain" description="Glabrous enhancer-binding protein-like C-terminal" evidence="4">
    <location>
        <begin position="386"/>
        <end position="436"/>
    </location>
</feature>
<feature type="compositionally biased region" description="Low complexity" evidence="2">
    <location>
        <begin position="150"/>
        <end position="166"/>
    </location>
</feature>
<dbReference type="AlphaFoldDB" id="A0ABD3KSC8"/>
<reference evidence="5 6" key="1">
    <citation type="submission" date="2024-11" db="EMBL/GenBank/DDBJ databases">
        <title>Chromosome-level genome assembly of Eucalyptus globulus Labill. provides insights into its genome evolution.</title>
        <authorList>
            <person name="Li X."/>
        </authorList>
    </citation>
    <scope>NUCLEOTIDE SEQUENCE [LARGE SCALE GENOMIC DNA]</scope>
    <source>
        <strain evidence="5">CL2024</strain>
        <tissue evidence="5">Fresh tender leaves</tissue>
    </source>
</reference>
<feature type="region of interest" description="Disordered" evidence="2">
    <location>
        <begin position="315"/>
        <end position="346"/>
    </location>
</feature>
<accession>A0ABD3KSC8</accession>
<organism evidence="5 6">
    <name type="scientific">Eucalyptus globulus</name>
    <name type="common">Tasmanian blue gum</name>
    <dbReference type="NCBI Taxonomy" id="34317"/>
    <lineage>
        <taxon>Eukaryota</taxon>
        <taxon>Viridiplantae</taxon>
        <taxon>Streptophyta</taxon>
        <taxon>Embryophyta</taxon>
        <taxon>Tracheophyta</taxon>
        <taxon>Spermatophyta</taxon>
        <taxon>Magnoliopsida</taxon>
        <taxon>eudicotyledons</taxon>
        <taxon>Gunneridae</taxon>
        <taxon>Pentapetalae</taxon>
        <taxon>rosids</taxon>
        <taxon>malvids</taxon>
        <taxon>Myrtales</taxon>
        <taxon>Myrtaceae</taxon>
        <taxon>Myrtoideae</taxon>
        <taxon>Eucalypteae</taxon>
        <taxon>Eucalyptus</taxon>
    </lineage>
</organism>
<feature type="region of interest" description="Disordered" evidence="2">
    <location>
        <begin position="280"/>
        <end position="299"/>
    </location>
</feature>
<evidence type="ECO:0000313" key="6">
    <source>
        <dbReference type="Proteomes" id="UP001634007"/>
    </source>
</evidence>
<evidence type="ECO:0000259" key="4">
    <source>
        <dbReference type="Pfam" id="PF22757"/>
    </source>
</evidence>
<sequence>MAPKRPLPAEDPPPASSDDDEPAGSSEEEEPKEEEEDEEEEESGESEADSESSGDEDGKGERKKPPQPKPTPPPPPPQQQPPLTQPQPQQKSQGGSSAAAAGSESESESGSESGTESESESDSRRYTVKPIASKPMEKVETPPAKKQKAEPPSSSSKPQQPSAAAAAKRKAEPEGGSKAKRKVELEDAKEKEPKRGRKKDAAENGSVQKSGEESKKLFQRIWGDDDELALLQGMIDFREKKGMDPFANTNAFHHFVKKSLGQEFTHSQLANKIRVLKKKYSNNEGKGKDGEDRSFSKPHEQKVFELSKKIWGANKSGDAGGSGEQTPVPKANGTAKKSKAATAAKVPKLKMETSLEGPKENGELVLSEHIDAGSMLSCDYKMLQLSGLGLDQDFMKKGWEMLDQSRKEELKERWKKVQLAEMRVLAERATLISDQTNLVLEAYERANGN</sequence>
<feature type="compositionally biased region" description="Acidic residues" evidence="2">
    <location>
        <begin position="17"/>
        <end position="55"/>
    </location>
</feature>
<feature type="compositionally biased region" description="Pro residues" evidence="2">
    <location>
        <begin position="1"/>
        <end position="15"/>
    </location>
</feature>
<keyword evidence="6" id="KW-1185">Reference proteome</keyword>
<dbReference type="Proteomes" id="UP001634007">
    <property type="component" value="Unassembled WGS sequence"/>
</dbReference>
<dbReference type="PANTHER" id="PTHR31662">
    <property type="entry name" value="BNAANNG10740D PROTEIN-RELATED"/>
    <property type="match status" value="1"/>
</dbReference>